<name>A0A183FE79_HELPZ</name>
<evidence type="ECO:0000313" key="6">
    <source>
        <dbReference type="EMBL" id="VDO61916.1"/>
    </source>
</evidence>
<organism evidence="7 8">
    <name type="scientific">Heligmosomoides polygyrus</name>
    <name type="common">Parasitic roundworm</name>
    <dbReference type="NCBI Taxonomy" id="6339"/>
    <lineage>
        <taxon>Eukaryota</taxon>
        <taxon>Metazoa</taxon>
        <taxon>Ecdysozoa</taxon>
        <taxon>Nematoda</taxon>
        <taxon>Chromadorea</taxon>
        <taxon>Rhabditida</taxon>
        <taxon>Rhabditina</taxon>
        <taxon>Rhabditomorpha</taxon>
        <taxon>Strongyloidea</taxon>
        <taxon>Heligmosomidae</taxon>
        <taxon>Heligmosomoides</taxon>
    </lineage>
</organism>
<dbReference type="Gene3D" id="3.30.40.10">
    <property type="entry name" value="Zinc/RING finger domain, C3HC4 (zinc finger)"/>
    <property type="match status" value="1"/>
</dbReference>
<accession>A0A183FE79</accession>
<gene>
    <name evidence="6" type="ORF">HPBE_LOCUS4642</name>
</gene>
<evidence type="ECO:0000256" key="4">
    <source>
        <dbReference type="PROSITE-ProRule" id="PRU00091"/>
    </source>
</evidence>
<dbReference type="OrthoDB" id="166134at2759"/>
<dbReference type="GO" id="GO:0008270">
    <property type="term" value="F:zinc ion binding"/>
    <property type="evidence" value="ECO:0007669"/>
    <property type="project" value="UniProtKB-KW"/>
</dbReference>
<keyword evidence="1" id="KW-0479">Metal-binding</keyword>
<keyword evidence="7" id="KW-1185">Reference proteome</keyword>
<dbReference type="InterPro" id="IPR000306">
    <property type="entry name" value="Znf_FYVE"/>
</dbReference>
<protein>
    <submittedName>
        <fullName evidence="8">FYVE-type domain-containing protein</fullName>
    </submittedName>
</protein>
<dbReference type="InterPro" id="IPR017455">
    <property type="entry name" value="Znf_FYVE-rel"/>
</dbReference>
<dbReference type="InterPro" id="IPR013083">
    <property type="entry name" value="Znf_RING/FYVE/PHD"/>
</dbReference>
<proteinExistence type="predicted"/>
<evidence type="ECO:0000256" key="3">
    <source>
        <dbReference type="ARBA" id="ARBA00022833"/>
    </source>
</evidence>
<accession>A0A3P7WMD3</accession>
<sequence length="314" mass="35543">MVDLGDFSRLQNHVDTVHPERGQDLTDTVIDNVKGFFDKAKRSMKILDAKMAAELSQVPTFRLAKVARPPAVVRPPPVRAEIGVTRSHTDYFTKVRDSSVNESAVRTNMLIIRLDRLINESPCDPTKRKEFEREVVPWSADSESLHCTRCAAKFGIARRRHHCRLCGRVMCHQCSHFLSFLSASKFGESQECLRVCGSCMADLSRREQMMEQRNPPALAEQYETLDRMIAEASAMVPSYARMSNSIKYAFSGFVVFRNLWQNENYLSASQAAQKAFLNCLQDALWSASNCEQAKVQAYPVRAYPSVREHLGGPM</sequence>
<keyword evidence="2 4" id="KW-0863">Zinc-finger</keyword>
<evidence type="ECO:0000256" key="2">
    <source>
        <dbReference type="ARBA" id="ARBA00022771"/>
    </source>
</evidence>
<evidence type="ECO:0000313" key="7">
    <source>
        <dbReference type="Proteomes" id="UP000050761"/>
    </source>
</evidence>
<evidence type="ECO:0000259" key="5">
    <source>
        <dbReference type="PROSITE" id="PS50178"/>
    </source>
</evidence>
<dbReference type="SUPFAM" id="SSF57903">
    <property type="entry name" value="FYVE/PHD zinc finger"/>
    <property type="match status" value="1"/>
</dbReference>
<reference evidence="6 7" key="1">
    <citation type="submission" date="2018-11" db="EMBL/GenBank/DDBJ databases">
        <authorList>
            <consortium name="Pathogen Informatics"/>
        </authorList>
    </citation>
    <scope>NUCLEOTIDE SEQUENCE [LARGE SCALE GENOMIC DNA]</scope>
</reference>
<dbReference type="Pfam" id="PF01363">
    <property type="entry name" value="FYVE"/>
    <property type="match status" value="1"/>
</dbReference>
<evidence type="ECO:0000313" key="8">
    <source>
        <dbReference type="WBParaSite" id="HPBE_0000464101-mRNA-1"/>
    </source>
</evidence>
<dbReference type="InterPro" id="IPR011011">
    <property type="entry name" value="Znf_FYVE_PHD"/>
</dbReference>
<keyword evidence="3" id="KW-0862">Zinc</keyword>
<dbReference type="SMART" id="SM00064">
    <property type="entry name" value="FYVE"/>
    <property type="match status" value="1"/>
</dbReference>
<feature type="domain" description="FYVE-type" evidence="5">
    <location>
        <begin position="141"/>
        <end position="204"/>
    </location>
</feature>
<dbReference type="Proteomes" id="UP000050761">
    <property type="component" value="Unassembled WGS sequence"/>
</dbReference>
<dbReference type="PROSITE" id="PS50178">
    <property type="entry name" value="ZF_FYVE"/>
    <property type="match status" value="1"/>
</dbReference>
<dbReference type="AlphaFoldDB" id="A0A183FE79"/>
<dbReference type="EMBL" id="UZAH01025341">
    <property type="protein sequence ID" value="VDO61916.1"/>
    <property type="molecule type" value="Genomic_DNA"/>
</dbReference>
<reference evidence="8" key="2">
    <citation type="submission" date="2019-09" db="UniProtKB">
        <authorList>
            <consortium name="WormBaseParasite"/>
        </authorList>
    </citation>
    <scope>IDENTIFICATION</scope>
</reference>
<dbReference type="WBParaSite" id="HPBE_0000464101-mRNA-1">
    <property type="protein sequence ID" value="HPBE_0000464101-mRNA-1"/>
    <property type="gene ID" value="HPBE_0000464101"/>
</dbReference>
<dbReference type="PANTHER" id="PTHR23164">
    <property type="entry name" value="EARLY ENDOSOME ANTIGEN 1"/>
    <property type="match status" value="1"/>
</dbReference>
<evidence type="ECO:0000256" key="1">
    <source>
        <dbReference type="ARBA" id="ARBA00022723"/>
    </source>
</evidence>